<protein>
    <submittedName>
        <fullName evidence="1">Uncharacterized protein</fullName>
    </submittedName>
</protein>
<dbReference type="Proteomes" id="UP000024404">
    <property type="component" value="Unassembled WGS sequence"/>
</dbReference>
<evidence type="ECO:0000313" key="2">
    <source>
        <dbReference type="Proteomes" id="UP000024404"/>
    </source>
</evidence>
<organism evidence="1 2">
    <name type="scientific">Onchocerca volvulus</name>
    <dbReference type="NCBI Taxonomy" id="6282"/>
    <lineage>
        <taxon>Eukaryota</taxon>
        <taxon>Metazoa</taxon>
        <taxon>Ecdysozoa</taxon>
        <taxon>Nematoda</taxon>
        <taxon>Chromadorea</taxon>
        <taxon>Rhabditida</taxon>
        <taxon>Spirurina</taxon>
        <taxon>Spiruromorpha</taxon>
        <taxon>Filarioidea</taxon>
        <taxon>Onchocercidae</taxon>
        <taxon>Onchocerca</taxon>
    </lineage>
</organism>
<dbReference type="AlphaFoldDB" id="A0A8R1XS06"/>
<evidence type="ECO:0000313" key="1">
    <source>
        <dbReference type="EnsemblMetazoa" id="OVOC2443.1"/>
    </source>
</evidence>
<sequence>MVTYNLWVIPTQFNLDCTRLEHTINHFNNINRCQEVCARWITAVASGLNCAAVSLPITASGMARDLLVICSPQQISQMMTSLRLSDSYKVMSINGQVLTFSAYYNSFASGPAVPVCACSQNAIHQVIELVSLRVLRRKYHCKIILSWPGSNRRPSACEADVIATTPQDREQNLIRSTLKF</sequence>
<dbReference type="EnsemblMetazoa" id="OVOC2443.1">
    <property type="protein sequence ID" value="OVOC2443.1"/>
    <property type="gene ID" value="WBGene00239252"/>
</dbReference>
<accession>A0A8R1XS06</accession>
<reference evidence="1" key="2">
    <citation type="submission" date="2022-06" db="UniProtKB">
        <authorList>
            <consortium name="EnsemblMetazoa"/>
        </authorList>
    </citation>
    <scope>IDENTIFICATION</scope>
</reference>
<reference evidence="2" key="1">
    <citation type="submission" date="2013-10" db="EMBL/GenBank/DDBJ databases">
        <title>Genome sequencing of Onchocerca volvulus.</title>
        <authorList>
            <person name="Cotton J."/>
            <person name="Tsai J."/>
            <person name="Stanley E."/>
            <person name="Tracey A."/>
            <person name="Holroyd N."/>
            <person name="Lustigman S."/>
            <person name="Berriman M."/>
        </authorList>
    </citation>
    <scope>NUCLEOTIDE SEQUENCE</scope>
</reference>
<dbReference type="EMBL" id="CMVM020000074">
    <property type="status" value="NOT_ANNOTATED_CDS"/>
    <property type="molecule type" value="Genomic_DNA"/>
</dbReference>
<proteinExistence type="predicted"/>
<name>A0A8R1XS06_ONCVO</name>
<keyword evidence="2" id="KW-1185">Reference proteome</keyword>